<feature type="compositionally biased region" description="Basic residues" evidence="1">
    <location>
        <begin position="390"/>
        <end position="399"/>
    </location>
</feature>
<evidence type="ECO:0008006" key="5">
    <source>
        <dbReference type="Google" id="ProtNLM"/>
    </source>
</evidence>
<evidence type="ECO:0000313" key="4">
    <source>
        <dbReference type="Proteomes" id="UP000590412"/>
    </source>
</evidence>
<accession>A0A8X7NJJ9</accession>
<dbReference type="Proteomes" id="UP000590412">
    <property type="component" value="Unassembled WGS sequence"/>
</dbReference>
<evidence type="ECO:0000256" key="1">
    <source>
        <dbReference type="SAM" id="MobiDB-lite"/>
    </source>
</evidence>
<organism evidence="3 4">
    <name type="scientific">Candida parapsilosis</name>
    <name type="common">Yeast</name>
    <dbReference type="NCBI Taxonomy" id="5480"/>
    <lineage>
        <taxon>Eukaryota</taxon>
        <taxon>Fungi</taxon>
        <taxon>Dikarya</taxon>
        <taxon>Ascomycota</taxon>
        <taxon>Saccharomycotina</taxon>
        <taxon>Pichiomycetes</taxon>
        <taxon>Debaryomycetaceae</taxon>
        <taxon>Candida/Lodderomyces clade</taxon>
        <taxon>Candida</taxon>
    </lineage>
</organism>
<feature type="region of interest" description="Disordered" evidence="1">
    <location>
        <begin position="365"/>
        <end position="399"/>
    </location>
</feature>
<evidence type="ECO:0000313" key="3">
    <source>
        <dbReference type="EMBL" id="KAF6048672.1"/>
    </source>
</evidence>
<name>A0A8X7NJJ9_CANPA</name>
<reference evidence="3" key="1">
    <citation type="submission" date="2020-03" db="EMBL/GenBank/DDBJ databases">
        <title>FDA dAtabase for Regulatory Grade micrObial Sequences (FDA-ARGOS): Supporting development and validation of Infectious Disease Dx tests.</title>
        <authorList>
            <person name="Campos J."/>
            <person name="Goldberg B."/>
            <person name="Tallon L."/>
            <person name="Sadzewicz L."/>
            <person name="Vavikolanu K."/>
            <person name="Mehta A."/>
            <person name="Aluvathingal J."/>
            <person name="Nadendla S."/>
            <person name="Nandy P."/>
            <person name="Geyer C."/>
            <person name="Yan Y."/>
            <person name="Sichtig H."/>
        </authorList>
    </citation>
    <scope>NUCLEOTIDE SEQUENCE [LARGE SCALE GENOMIC DNA]</scope>
    <source>
        <strain evidence="3">FDAARGOS_652</strain>
    </source>
</reference>
<dbReference type="AlphaFoldDB" id="A0A8X7NJJ9"/>
<feature type="region of interest" description="Disordered" evidence="1">
    <location>
        <begin position="318"/>
        <end position="348"/>
    </location>
</feature>
<keyword evidence="2" id="KW-0732">Signal</keyword>
<sequence length="399" mass="42064">MKFNFASVTLFLTAAVSTVAATSLAPSPLELTPREYEIANNAIYNLQHYNSKRSLLTEAELSKRESDIVTQILTIVKDTNLAPGVIHYLISDFILARVTKQVVITAIQNGWINLGTLMKSLNDSGLAISVIEDLINDCAFYTQMFKLIGNLISGLPTAVSAEAGVSPQVVSAAVSKRDEVPLYARDAQDVLTSLMESLKDSGLANQVVEALVIDDDFYTFGADLVSKLFSSGAITLEQLGEDLVNSGLLPPILNLLLNVDTIQKIVIKALGAALGTCRNSPTTSSIVTKPTGGPAPTVSTGSVDLSTIFDTIVGTETPADLSSSATDATLSPTTVDTSSTPAATEASSDLTYIGLPSEPAVSIDTTTKVADVSPTPDTTFSTVTTSSPPKKCRKKKRAI</sequence>
<protein>
    <recommendedName>
        <fullName evidence="5">Opaque-phase-specific protein OP4</fullName>
    </recommendedName>
</protein>
<feature type="compositionally biased region" description="Low complexity" evidence="1">
    <location>
        <begin position="337"/>
        <end position="348"/>
    </location>
</feature>
<evidence type="ECO:0000256" key="2">
    <source>
        <dbReference type="SAM" id="SignalP"/>
    </source>
</evidence>
<feature type="compositionally biased region" description="Polar residues" evidence="1">
    <location>
        <begin position="320"/>
        <end position="336"/>
    </location>
</feature>
<feature type="signal peptide" evidence="2">
    <location>
        <begin position="1"/>
        <end position="21"/>
    </location>
</feature>
<comment type="caution">
    <text evidence="3">The sequence shown here is derived from an EMBL/GenBank/DDBJ whole genome shotgun (WGS) entry which is preliminary data.</text>
</comment>
<feature type="chain" id="PRO_5044694534" description="Opaque-phase-specific protein OP4" evidence="2">
    <location>
        <begin position="22"/>
        <end position="399"/>
    </location>
</feature>
<dbReference type="EMBL" id="JABWAB010000006">
    <property type="protein sequence ID" value="KAF6048672.1"/>
    <property type="molecule type" value="Genomic_DNA"/>
</dbReference>
<feature type="compositionally biased region" description="Low complexity" evidence="1">
    <location>
        <begin position="371"/>
        <end position="389"/>
    </location>
</feature>
<gene>
    <name evidence="3" type="ORF">FOB60_004056</name>
</gene>
<proteinExistence type="predicted"/>